<dbReference type="SUPFAM" id="SSF46785">
    <property type="entry name" value="Winged helix' DNA-binding domain"/>
    <property type="match status" value="1"/>
</dbReference>
<accession>A0A399NUX7</accession>
<name>A0A399NUX7_9MICO</name>
<organism evidence="2 3">
    <name type="scientific">Clavibacter michiganensis</name>
    <dbReference type="NCBI Taxonomy" id="28447"/>
    <lineage>
        <taxon>Bacteria</taxon>
        <taxon>Bacillati</taxon>
        <taxon>Actinomycetota</taxon>
        <taxon>Actinomycetes</taxon>
        <taxon>Micrococcales</taxon>
        <taxon>Microbacteriaceae</taxon>
        <taxon>Clavibacter</taxon>
    </lineage>
</organism>
<evidence type="ECO:0000313" key="3">
    <source>
        <dbReference type="Proteomes" id="UP000266298"/>
    </source>
</evidence>
<dbReference type="Proteomes" id="UP000266298">
    <property type="component" value="Unassembled WGS sequence"/>
</dbReference>
<sequence length="202" mass="22976">MPHRDHRKMSFDARSEPRRVTGAAELRALAHPLRLAILEELTLDGPFTASQLAPRVGASPSLCSFHLRHLAAHGFVREAPRPGGRARPWEVASDGLHLEPEGSQDERRAGEVLHRVLVERWLTRYGTWRETESDYAEEWRTAAVHDQYGYWLTPSELGELRQRIEDLIRPLHRERRADPASRPAGALPVELLLLGYPMRPAP</sequence>
<evidence type="ECO:0000313" key="2">
    <source>
        <dbReference type="EMBL" id="RII97548.1"/>
    </source>
</evidence>
<dbReference type="GO" id="GO:0003700">
    <property type="term" value="F:DNA-binding transcription factor activity"/>
    <property type="evidence" value="ECO:0007669"/>
    <property type="project" value="InterPro"/>
</dbReference>
<reference evidence="2 3" key="1">
    <citation type="submission" date="2018-08" db="EMBL/GenBank/DDBJ databases">
        <title>Genome Sequence of Clavibacter michiganensis Subspecies type strains, and the Atypical Peach-Colored Strains Isolated from Tomato.</title>
        <authorList>
            <person name="Osdaghi E."/>
            <person name="Portier P."/>
            <person name="Briand M."/>
            <person name="Jacques M.-A."/>
        </authorList>
    </citation>
    <scope>NUCLEOTIDE SEQUENCE [LARGE SCALE GENOMIC DNA]</scope>
    <source>
        <strain evidence="2 3">CFBP 7493</strain>
    </source>
</reference>
<dbReference type="InterPro" id="IPR001845">
    <property type="entry name" value="HTH_ArsR_DNA-bd_dom"/>
</dbReference>
<dbReference type="Gene3D" id="1.10.10.10">
    <property type="entry name" value="Winged helix-like DNA-binding domain superfamily/Winged helix DNA-binding domain"/>
    <property type="match status" value="1"/>
</dbReference>
<gene>
    <name evidence="2" type="ORF">DZF96_06925</name>
</gene>
<dbReference type="Pfam" id="PF12840">
    <property type="entry name" value="HTH_20"/>
    <property type="match status" value="1"/>
</dbReference>
<dbReference type="InterPro" id="IPR036388">
    <property type="entry name" value="WH-like_DNA-bd_sf"/>
</dbReference>
<evidence type="ECO:0000259" key="1">
    <source>
        <dbReference type="SMART" id="SM00418"/>
    </source>
</evidence>
<dbReference type="SMART" id="SM00418">
    <property type="entry name" value="HTH_ARSR"/>
    <property type="match status" value="1"/>
</dbReference>
<dbReference type="InterPro" id="IPR036390">
    <property type="entry name" value="WH_DNA-bd_sf"/>
</dbReference>
<feature type="domain" description="HTH arsR-type" evidence="1">
    <location>
        <begin position="24"/>
        <end position="115"/>
    </location>
</feature>
<comment type="caution">
    <text evidence="2">The sequence shown here is derived from an EMBL/GenBank/DDBJ whole genome shotgun (WGS) entry which is preliminary data.</text>
</comment>
<dbReference type="CDD" id="cd00090">
    <property type="entry name" value="HTH_ARSR"/>
    <property type="match status" value="1"/>
</dbReference>
<protein>
    <submittedName>
        <fullName evidence="2">ArsR family transcriptional regulator</fullName>
    </submittedName>
</protein>
<dbReference type="InterPro" id="IPR011991">
    <property type="entry name" value="ArsR-like_HTH"/>
</dbReference>
<dbReference type="EMBL" id="QWEC01000074">
    <property type="protein sequence ID" value="RII97548.1"/>
    <property type="molecule type" value="Genomic_DNA"/>
</dbReference>
<dbReference type="AlphaFoldDB" id="A0A399NUX7"/>
<proteinExistence type="predicted"/>